<evidence type="ECO:0000256" key="2">
    <source>
        <dbReference type="ARBA" id="ARBA00022692"/>
    </source>
</evidence>
<evidence type="ECO:0000313" key="9">
    <source>
        <dbReference type="Proteomes" id="UP000293823"/>
    </source>
</evidence>
<comment type="caution">
    <text evidence="8">The sequence shown here is derived from an EMBL/GenBank/DDBJ whole genome shotgun (WGS) entry which is preliminary data.</text>
</comment>
<feature type="compositionally biased region" description="Polar residues" evidence="6">
    <location>
        <begin position="120"/>
        <end position="144"/>
    </location>
</feature>
<name>A0A4Q4SQL6_9PLEO</name>
<dbReference type="OrthoDB" id="3694944at2759"/>
<evidence type="ECO:0000256" key="6">
    <source>
        <dbReference type="SAM" id="MobiDB-lite"/>
    </source>
</evidence>
<evidence type="ECO:0000256" key="5">
    <source>
        <dbReference type="ARBA" id="ARBA00038359"/>
    </source>
</evidence>
<keyword evidence="4" id="KW-0472">Membrane</keyword>
<sequence>MPRGKRLSVIAIFAVSLLIPIASGIRLWSLFLWANSGDLARYYSAYIIFWSQVEINTAIMCASAPSIQPLLKRMINRIPCGRPSHSPSYYYGGRTSLPGLTAVETERNLRRDSIDILETPTRTYGSSGGHANNQSHDKTSSSYNTEEEDIRARVRALSCPPTVYLRPTSSSSIFSLPLQANNNIEGG</sequence>
<accession>A0A4Q4SQL6</accession>
<evidence type="ECO:0000256" key="4">
    <source>
        <dbReference type="ARBA" id="ARBA00023136"/>
    </source>
</evidence>
<protein>
    <recommendedName>
        <fullName evidence="7">Rhodopsin domain-containing protein</fullName>
    </recommendedName>
</protein>
<dbReference type="AlphaFoldDB" id="A0A4Q4SQL6"/>
<evidence type="ECO:0000256" key="3">
    <source>
        <dbReference type="ARBA" id="ARBA00022989"/>
    </source>
</evidence>
<organism evidence="8 9">
    <name type="scientific">Alternaria arborescens</name>
    <dbReference type="NCBI Taxonomy" id="156630"/>
    <lineage>
        <taxon>Eukaryota</taxon>
        <taxon>Fungi</taxon>
        <taxon>Dikarya</taxon>
        <taxon>Ascomycota</taxon>
        <taxon>Pezizomycotina</taxon>
        <taxon>Dothideomycetes</taxon>
        <taxon>Pleosporomycetidae</taxon>
        <taxon>Pleosporales</taxon>
        <taxon>Pleosporineae</taxon>
        <taxon>Pleosporaceae</taxon>
        <taxon>Alternaria</taxon>
        <taxon>Alternaria sect. Alternaria</taxon>
    </lineage>
</organism>
<dbReference type="PANTHER" id="PTHR33048:SF123">
    <property type="entry name" value="INTEGRAL MEMBRANE PROTEIN"/>
    <property type="match status" value="1"/>
</dbReference>
<dbReference type="InterPro" id="IPR052337">
    <property type="entry name" value="SAT4-like"/>
</dbReference>
<feature type="domain" description="Rhodopsin" evidence="7">
    <location>
        <begin position="1"/>
        <end position="73"/>
    </location>
</feature>
<feature type="region of interest" description="Disordered" evidence="6">
    <location>
        <begin position="119"/>
        <end position="147"/>
    </location>
</feature>
<comment type="similarity">
    <text evidence="5">Belongs to the SAT4 family.</text>
</comment>
<dbReference type="Pfam" id="PF20684">
    <property type="entry name" value="Fung_rhodopsin"/>
    <property type="match status" value="1"/>
</dbReference>
<keyword evidence="2" id="KW-0812">Transmembrane</keyword>
<comment type="subcellular location">
    <subcellularLocation>
        <location evidence="1">Membrane</location>
        <topology evidence="1">Multi-pass membrane protein</topology>
    </subcellularLocation>
</comment>
<proteinExistence type="inferred from homology"/>
<dbReference type="GO" id="GO:0016020">
    <property type="term" value="C:membrane"/>
    <property type="evidence" value="ECO:0007669"/>
    <property type="project" value="UniProtKB-SubCell"/>
</dbReference>
<evidence type="ECO:0000259" key="7">
    <source>
        <dbReference type="Pfam" id="PF20684"/>
    </source>
</evidence>
<dbReference type="Proteomes" id="UP000293823">
    <property type="component" value="Unassembled WGS sequence"/>
</dbReference>
<keyword evidence="3" id="KW-1133">Transmembrane helix</keyword>
<dbReference type="PANTHER" id="PTHR33048">
    <property type="entry name" value="PTH11-LIKE INTEGRAL MEMBRANE PROTEIN (AFU_ORTHOLOGUE AFUA_5G11245)"/>
    <property type="match status" value="1"/>
</dbReference>
<evidence type="ECO:0000313" key="8">
    <source>
        <dbReference type="EMBL" id="RYO72901.1"/>
    </source>
</evidence>
<keyword evidence="9" id="KW-1185">Reference proteome</keyword>
<dbReference type="InterPro" id="IPR049326">
    <property type="entry name" value="Rhodopsin_dom_fungi"/>
</dbReference>
<reference evidence="9" key="1">
    <citation type="journal article" date="2019" name="bioRxiv">
        <title>Genomics, evolutionary history and diagnostics of the Alternaria alternata species group including apple and Asian pear pathotypes.</title>
        <authorList>
            <person name="Armitage A.D."/>
            <person name="Cockerton H.M."/>
            <person name="Sreenivasaprasad S."/>
            <person name="Woodhall J.W."/>
            <person name="Lane C.R."/>
            <person name="Harrison R.J."/>
            <person name="Clarkson J.P."/>
        </authorList>
    </citation>
    <scope>NUCLEOTIDE SEQUENCE [LARGE SCALE GENOMIC DNA]</scope>
    <source>
        <strain evidence="9">RGR 97.0016</strain>
    </source>
</reference>
<dbReference type="EMBL" id="PEJP01000002">
    <property type="protein sequence ID" value="RYO72901.1"/>
    <property type="molecule type" value="Genomic_DNA"/>
</dbReference>
<gene>
    <name evidence="8" type="ORF">AA0113_g626</name>
</gene>
<evidence type="ECO:0000256" key="1">
    <source>
        <dbReference type="ARBA" id="ARBA00004141"/>
    </source>
</evidence>